<dbReference type="PROSITE" id="PS51725">
    <property type="entry name" value="ABM"/>
    <property type="match status" value="1"/>
</dbReference>
<dbReference type="SUPFAM" id="SSF54909">
    <property type="entry name" value="Dimeric alpha+beta barrel"/>
    <property type="match status" value="1"/>
</dbReference>
<dbReference type="Gene3D" id="3.30.70.100">
    <property type="match status" value="1"/>
</dbReference>
<dbReference type="eggNOG" id="COG2329">
    <property type="taxonomic scope" value="Bacteria"/>
</dbReference>
<sequence length="165" mass="18516">MKVYLTYGTEDFLSHLKATIQATSLLLENGEDALLLVESDEGNPFQSGYTYEVLNAKGIVTNGTFAVLNHIQVTDEGKSLFEERFSKRAGLVEQEPGFAAIRVLRPQETHPYIVLTLWQSEQAFLDWQTSSAYSEAHKNRGTDKGLPQQLFSGPSYVKQFHVKSN</sequence>
<dbReference type="Pfam" id="PF03992">
    <property type="entry name" value="ABM"/>
    <property type="match status" value="1"/>
</dbReference>
<keyword evidence="3" id="KW-1185">Reference proteome</keyword>
<dbReference type="InterPro" id="IPR011008">
    <property type="entry name" value="Dimeric_a/b-barrel"/>
</dbReference>
<name>I8AJW9_9BACL</name>
<gene>
    <name evidence="2" type="ORF">A374_08389</name>
</gene>
<reference evidence="2 3" key="1">
    <citation type="journal article" date="2012" name="J. Bacteriol.">
        <title>Genome of Bacillus macauensis ZFHKF-1, a Long-Chain-Forming Bacterium.</title>
        <authorList>
            <person name="Cai L."/>
            <person name="Zhang T."/>
        </authorList>
    </citation>
    <scope>NUCLEOTIDE SEQUENCE [LARGE SCALE GENOMIC DNA]</scope>
    <source>
        <strain evidence="2 3">ZFHKF-1</strain>
    </source>
</reference>
<evidence type="ECO:0000313" key="3">
    <source>
        <dbReference type="Proteomes" id="UP000004080"/>
    </source>
</evidence>
<comment type="caution">
    <text evidence="2">The sequence shown here is derived from an EMBL/GenBank/DDBJ whole genome shotgun (WGS) entry which is preliminary data.</text>
</comment>
<organism evidence="2 3">
    <name type="scientific">Fictibacillus macauensis ZFHKF-1</name>
    <dbReference type="NCBI Taxonomy" id="1196324"/>
    <lineage>
        <taxon>Bacteria</taxon>
        <taxon>Bacillati</taxon>
        <taxon>Bacillota</taxon>
        <taxon>Bacilli</taxon>
        <taxon>Bacillales</taxon>
        <taxon>Fictibacillaceae</taxon>
        <taxon>Fictibacillus</taxon>
    </lineage>
</organism>
<dbReference type="PANTHER" id="PTHR34474">
    <property type="entry name" value="SIGNAL TRANSDUCTION PROTEIN TRAP"/>
    <property type="match status" value="1"/>
</dbReference>
<dbReference type="Proteomes" id="UP000004080">
    <property type="component" value="Unassembled WGS sequence"/>
</dbReference>
<protein>
    <submittedName>
        <fullName evidence="2">Putative enzyme involved in biosynthesis of extracellular polysaccharides</fullName>
    </submittedName>
</protein>
<dbReference type="EMBL" id="AKKV01000024">
    <property type="protein sequence ID" value="EIT85839.1"/>
    <property type="molecule type" value="Genomic_DNA"/>
</dbReference>
<dbReference type="RefSeq" id="WP_007201771.1">
    <property type="nucleotide sequence ID" value="NZ_AKKV01000024.1"/>
</dbReference>
<evidence type="ECO:0000259" key="1">
    <source>
        <dbReference type="PROSITE" id="PS51725"/>
    </source>
</evidence>
<dbReference type="AlphaFoldDB" id="I8AJW9"/>
<dbReference type="InterPro" id="IPR007138">
    <property type="entry name" value="ABM_dom"/>
</dbReference>
<dbReference type="OrthoDB" id="2352283at2"/>
<evidence type="ECO:0000313" key="2">
    <source>
        <dbReference type="EMBL" id="EIT85839.1"/>
    </source>
</evidence>
<dbReference type="InterPro" id="IPR050404">
    <property type="entry name" value="Heme-degrading_MO"/>
</dbReference>
<dbReference type="STRING" id="1196324.A374_08389"/>
<proteinExistence type="predicted"/>
<accession>I8AJW9</accession>
<dbReference type="PANTHER" id="PTHR34474:SF2">
    <property type="entry name" value="SIGNAL TRANSDUCTION PROTEIN TRAP"/>
    <property type="match status" value="1"/>
</dbReference>
<dbReference type="PATRIC" id="fig|1196324.3.peg.1721"/>
<feature type="domain" description="ABM" evidence="1">
    <location>
        <begin position="65"/>
        <end position="157"/>
    </location>
</feature>